<dbReference type="AlphaFoldDB" id="A0A4R2RI42"/>
<proteinExistence type="predicted"/>
<dbReference type="Proteomes" id="UP000294746">
    <property type="component" value="Unassembled WGS sequence"/>
</dbReference>
<dbReference type="RefSeq" id="WP_131849888.1">
    <property type="nucleotide sequence ID" value="NZ_SLXV01000055.1"/>
</dbReference>
<protein>
    <recommendedName>
        <fullName evidence="3">Helix-turn-helix protein</fullName>
    </recommendedName>
</protein>
<reference evidence="1 2" key="1">
    <citation type="submission" date="2019-03" db="EMBL/GenBank/DDBJ databases">
        <title>Genomic Encyclopedia of Type Strains, Phase IV (KMG-IV): sequencing the most valuable type-strain genomes for metagenomic binning, comparative biology and taxonomic classification.</title>
        <authorList>
            <person name="Goeker M."/>
        </authorList>
    </citation>
    <scope>NUCLEOTIDE SEQUENCE [LARGE SCALE GENOMIC DNA]</scope>
    <source>
        <strain evidence="1 2">DSM 46831</strain>
    </source>
</reference>
<evidence type="ECO:0008006" key="3">
    <source>
        <dbReference type="Google" id="ProtNLM"/>
    </source>
</evidence>
<accession>A0A4R2RI42</accession>
<gene>
    <name evidence="1" type="ORF">EDD57_15514</name>
</gene>
<organism evidence="1 2">
    <name type="scientific">Baia soyae</name>
    <dbReference type="NCBI Taxonomy" id="1544746"/>
    <lineage>
        <taxon>Bacteria</taxon>
        <taxon>Bacillati</taxon>
        <taxon>Bacillota</taxon>
        <taxon>Bacilli</taxon>
        <taxon>Bacillales</taxon>
        <taxon>Thermoactinomycetaceae</taxon>
        <taxon>Baia</taxon>
    </lineage>
</organism>
<name>A0A4R2RI42_9BACL</name>
<evidence type="ECO:0000313" key="1">
    <source>
        <dbReference type="EMBL" id="TCP62484.1"/>
    </source>
</evidence>
<dbReference type="OrthoDB" id="2988442at2"/>
<sequence length="70" mass="8330">MAHRGKKLDDQTREGILAHYACTGSTAETARMYQVLKSTVRRLVKESPDEFVQLRRQKRKRMQYNKHPHF</sequence>
<keyword evidence="2" id="KW-1185">Reference proteome</keyword>
<comment type="caution">
    <text evidence="1">The sequence shown here is derived from an EMBL/GenBank/DDBJ whole genome shotgun (WGS) entry which is preliminary data.</text>
</comment>
<evidence type="ECO:0000313" key="2">
    <source>
        <dbReference type="Proteomes" id="UP000294746"/>
    </source>
</evidence>
<dbReference type="EMBL" id="SLXV01000055">
    <property type="protein sequence ID" value="TCP62484.1"/>
    <property type="molecule type" value="Genomic_DNA"/>
</dbReference>